<sequence>MTSTSLNGVASTSTLPPPPVSVAPSNPQLGPEPYFAYPTPTEDQIEDELPPYFESENVALGPLLDRLVRKGYGDLRLLVGEALPSLPAKQRPKHIIDYAKTTRQALLKYLAVLRWKAAADIASVQHSTSALPSTSQTNAHQTTGAASFPTPHSNGDSNDTSPGSFVGKGKAKAQPNDNDSVTVIRGKVTDAKRVQYYFQHQNSQHDSAVLHIRHVTKGIESLRERNPDLLTALSLLTTGTYNRLPTSLTDPYLSKPRLTNSAILKLLKRLNRQIRYRLRCLDYFPPELVVEDIRDGRMYAKGNGWRAEMTVVGFGEGARWWLTGVEWGWKVKEKGTDDPGGSGAETKAKRFEGDERQGILDLANLEVLAPKEVESLSSTDGEVVVETPGGSAEKPKPEDGDVETKEGQTVDAPLVRLYNFLQHLSLSYQLETLFSQAATLSQGKWRGQLIVEMDRTAKTLRIKYWIRPRPAQVQQQQQAAVGRKAPPPGSQGASRAPMVGGILSISLDETSAVQNEVETLLGGLSSGGMKPSERVLNLNLGVKWEIGEIGVGGGLKVGDLMDGSFVKIDPNSLSIEDLLSTATRAHAAHLTRTHTASLLASPRVIQTLLNQPTLRESDDLTLSLPLTLQIPLPSRNRLWSLHIGVSSHNGSIEIEDDGAIGNEARANRVKLATTSVNEGKSRLVDDVGRLTIAIITENMEDQMRLLGWQPTRRLALRSQDLGKADLHPATTIFVPLSSSTTHYFITKVTPNGVAFEALKLIRVTNDTGLGLKLAIGDRTTMDLDKLRARRKGGGERTGSTYEIDNRDLKDLYILCNALVAQTIVEQQLKDRSIPYTQQYPPTSGPGAPRSTSPLAGMVPTICVEVGDLLRGGVKGGGGGAALEVAMPRVCLQIEGWWKGGGCEVVTIVQLRHQPSMTSETGANAGLADERETDCESARAEGITFDPASSIVKFRAKDISRCVPSFLEQWERLSKVIVVAGEVNRLSKLDAFKDVKMLSFDLRKATLSYAKGYNASITYTPNNDSYQVTFFRDTPAPSLAPKADLDGAQDNTHDILAPLLSAKLNELTSSRRERVREGSVGREFVGLLKSTLPVLLVSQDMSKDGWNLVVMSVGGFRLVRDHERRRYALEVTLLPDLEHYLIQDAIAPRGPDAIVDTYTGDLTPIKMEEIVKAVFEKEKTTNASRLGKIPPLVRLDRGKSLMCEVGRVETVLRGMGKELDKSIGASRREDIKVE</sequence>
<feature type="compositionally biased region" description="Polar residues" evidence="10">
    <location>
        <begin position="130"/>
        <end position="163"/>
    </location>
</feature>
<evidence type="ECO:0000256" key="2">
    <source>
        <dbReference type="ARBA" id="ARBA00007813"/>
    </source>
</evidence>
<keyword evidence="7 9" id="KW-0539">Nucleus</keyword>
<dbReference type="GO" id="GO:0016592">
    <property type="term" value="C:mediator complex"/>
    <property type="evidence" value="ECO:0007669"/>
    <property type="project" value="UniProtKB-UniRule"/>
</dbReference>
<feature type="domain" description="Mediator complex subunit MED14 N-terminal" evidence="11">
    <location>
        <begin position="187"/>
        <end position="300"/>
    </location>
</feature>
<dbReference type="KEGG" id="ksn:43590037"/>
<keyword evidence="5 9" id="KW-0010">Activator</keyword>
<evidence type="ECO:0000256" key="9">
    <source>
        <dbReference type="RuleBase" id="RU365082"/>
    </source>
</evidence>
<evidence type="ECO:0000313" key="13">
    <source>
        <dbReference type="Proteomes" id="UP000322225"/>
    </source>
</evidence>
<organism evidence="12 13">
    <name type="scientific">Kwoniella shandongensis</name>
    <dbReference type="NCBI Taxonomy" id="1734106"/>
    <lineage>
        <taxon>Eukaryota</taxon>
        <taxon>Fungi</taxon>
        <taxon>Dikarya</taxon>
        <taxon>Basidiomycota</taxon>
        <taxon>Agaricomycotina</taxon>
        <taxon>Tremellomycetes</taxon>
        <taxon>Tremellales</taxon>
        <taxon>Cryptococcaceae</taxon>
        <taxon>Kwoniella</taxon>
    </lineage>
</organism>
<reference evidence="12" key="1">
    <citation type="submission" date="2017-08" db="EMBL/GenBank/DDBJ databases">
        <authorList>
            <person name="Cuomo C."/>
            <person name="Billmyre B."/>
            <person name="Heitman J."/>
        </authorList>
    </citation>
    <scope>NUCLEOTIDE SEQUENCE</scope>
    <source>
        <strain evidence="12">CBS 12478</strain>
    </source>
</reference>
<evidence type="ECO:0000313" key="12">
    <source>
        <dbReference type="EMBL" id="WWD22838.1"/>
    </source>
</evidence>
<dbReference type="PANTHER" id="PTHR12809">
    <property type="entry name" value="MEDIATOR COMPLEX SUBUNIT"/>
    <property type="match status" value="1"/>
</dbReference>
<dbReference type="Proteomes" id="UP000322225">
    <property type="component" value="Chromosome 14"/>
</dbReference>
<name>A0A5M6BWA3_9TREE</name>
<evidence type="ECO:0000256" key="5">
    <source>
        <dbReference type="ARBA" id="ARBA00023159"/>
    </source>
</evidence>
<evidence type="ECO:0000259" key="11">
    <source>
        <dbReference type="Pfam" id="PF08638"/>
    </source>
</evidence>
<keyword evidence="13" id="KW-1185">Reference proteome</keyword>
<dbReference type="RefSeq" id="XP_031859891.1">
    <property type="nucleotide sequence ID" value="XM_032005884.1"/>
</dbReference>
<dbReference type="GO" id="GO:0070847">
    <property type="term" value="C:core mediator complex"/>
    <property type="evidence" value="ECO:0007669"/>
    <property type="project" value="TreeGrafter"/>
</dbReference>
<comment type="subunit">
    <text evidence="9">Component of the Mediator complex.</text>
</comment>
<comment type="function">
    <text evidence="9">Component of the Mediator complex, a coactivator involved in the regulated transcription of nearly all RNA polymerase II-dependent genes. Mediator functions as a bridge to convey information from gene-specific regulatory proteins to the basal RNA polymerase II transcription machinery. Mediator is recruited to promoters by direct interactions with regulatory proteins and serves as a scaffold for the assembly of a functional preinitiation complex with RNA polymerase II and the general transcription factors.</text>
</comment>
<dbReference type="GO" id="GO:0006357">
    <property type="term" value="P:regulation of transcription by RNA polymerase II"/>
    <property type="evidence" value="ECO:0007669"/>
    <property type="project" value="InterPro"/>
</dbReference>
<gene>
    <name evidence="12" type="ORF">CI109_107332</name>
</gene>
<comment type="similarity">
    <text evidence="2 9">Belongs to the Mediator complex subunit 14 family.</text>
</comment>
<evidence type="ECO:0000256" key="8">
    <source>
        <dbReference type="ARBA" id="ARBA00032007"/>
    </source>
</evidence>
<dbReference type="GO" id="GO:0003712">
    <property type="term" value="F:transcription coregulator activity"/>
    <property type="evidence" value="ECO:0007669"/>
    <property type="project" value="UniProtKB-UniRule"/>
</dbReference>
<dbReference type="AlphaFoldDB" id="A0A5M6BWA3"/>
<dbReference type="OrthoDB" id="205099at2759"/>
<feature type="region of interest" description="Disordered" evidence="10">
    <location>
        <begin position="374"/>
        <end position="407"/>
    </location>
</feature>
<proteinExistence type="inferred from homology"/>
<evidence type="ECO:0000256" key="7">
    <source>
        <dbReference type="ARBA" id="ARBA00023242"/>
    </source>
</evidence>
<feature type="region of interest" description="Disordered" evidence="10">
    <location>
        <begin position="130"/>
        <end position="179"/>
    </location>
</feature>
<keyword evidence="4 9" id="KW-0805">Transcription regulation</keyword>
<evidence type="ECO:0000256" key="3">
    <source>
        <dbReference type="ARBA" id="ARBA00019619"/>
    </source>
</evidence>
<keyword evidence="6 9" id="KW-0804">Transcription</keyword>
<comment type="subcellular location">
    <subcellularLocation>
        <location evidence="1 9">Nucleus</location>
    </subcellularLocation>
</comment>
<evidence type="ECO:0000256" key="4">
    <source>
        <dbReference type="ARBA" id="ARBA00023015"/>
    </source>
</evidence>
<feature type="region of interest" description="Disordered" evidence="10">
    <location>
        <begin position="1"/>
        <end position="34"/>
    </location>
</feature>
<protein>
    <recommendedName>
        <fullName evidence="3 9">Mediator of RNA polymerase II transcription subunit 14</fullName>
    </recommendedName>
    <alternativeName>
        <fullName evidence="8 9">Mediator complex subunit 14</fullName>
    </alternativeName>
</protein>
<dbReference type="EMBL" id="CP144064">
    <property type="protein sequence ID" value="WWD22838.1"/>
    <property type="molecule type" value="Genomic_DNA"/>
</dbReference>
<dbReference type="Pfam" id="PF08638">
    <property type="entry name" value="Med14"/>
    <property type="match status" value="1"/>
</dbReference>
<reference evidence="12" key="2">
    <citation type="submission" date="2024-01" db="EMBL/GenBank/DDBJ databases">
        <title>Comparative genomics of Cryptococcus and Kwoniella reveals pathogenesis evolution and contrasting modes of karyotype evolution via chromosome fusion or intercentromeric recombination.</title>
        <authorList>
            <person name="Coelho M.A."/>
            <person name="David-Palma M."/>
            <person name="Shea T."/>
            <person name="Bowers K."/>
            <person name="McGinley-Smith S."/>
            <person name="Mohammad A.W."/>
            <person name="Gnirke A."/>
            <person name="Yurkov A.M."/>
            <person name="Nowrousian M."/>
            <person name="Sun S."/>
            <person name="Cuomo C.A."/>
            <person name="Heitman J."/>
        </authorList>
    </citation>
    <scope>NUCLEOTIDE SEQUENCE</scope>
    <source>
        <strain evidence="12">CBS 12478</strain>
    </source>
</reference>
<feature type="region of interest" description="Disordered" evidence="10">
    <location>
        <begin position="475"/>
        <end position="495"/>
    </location>
</feature>
<dbReference type="InterPro" id="IPR055122">
    <property type="entry name" value="Med14_N"/>
</dbReference>
<feature type="compositionally biased region" description="Basic and acidic residues" evidence="10">
    <location>
        <begin position="393"/>
        <end position="407"/>
    </location>
</feature>
<evidence type="ECO:0000256" key="6">
    <source>
        <dbReference type="ARBA" id="ARBA00023163"/>
    </source>
</evidence>
<evidence type="ECO:0000256" key="10">
    <source>
        <dbReference type="SAM" id="MobiDB-lite"/>
    </source>
</evidence>
<accession>A0A5M6BWA3</accession>
<evidence type="ECO:0000256" key="1">
    <source>
        <dbReference type="ARBA" id="ARBA00004123"/>
    </source>
</evidence>
<dbReference type="PANTHER" id="PTHR12809:SF2">
    <property type="entry name" value="MEDIATOR OF RNA POLYMERASE II TRANSCRIPTION SUBUNIT 14"/>
    <property type="match status" value="1"/>
</dbReference>
<dbReference type="InterPro" id="IPR013947">
    <property type="entry name" value="Mediator_Med14"/>
</dbReference>
<dbReference type="GeneID" id="43590037"/>